<accession>A0AAV2LXV7</accession>
<dbReference type="AlphaFoldDB" id="A0AAV2LXV7"/>
<dbReference type="EMBL" id="OZ035827">
    <property type="protein sequence ID" value="CAL1605845.1"/>
    <property type="molecule type" value="Genomic_DNA"/>
</dbReference>
<evidence type="ECO:0000313" key="2">
    <source>
        <dbReference type="EMBL" id="CAL1605845.1"/>
    </source>
</evidence>
<dbReference type="Proteomes" id="UP001497482">
    <property type="component" value="Chromosome 5"/>
</dbReference>
<sequence>MKTVPLLVCAALCTCLTWSSTVEITKVVGRNVVVSCLLEDLTRQEPPPGCIQDGLKCNVYKTPLKYLSGYLRSGSHTTIKTYEHTASDKKRGLVYWKNDVQGRLFANISNLTLEDSGL</sequence>
<evidence type="ECO:0000313" key="3">
    <source>
        <dbReference type="Proteomes" id="UP001497482"/>
    </source>
</evidence>
<feature type="chain" id="PRO_5043965652" evidence="1">
    <location>
        <begin position="22"/>
        <end position="118"/>
    </location>
</feature>
<keyword evidence="3" id="KW-1185">Reference proteome</keyword>
<evidence type="ECO:0000256" key="1">
    <source>
        <dbReference type="SAM" id="SignalP"/>
    </source>
</evidence>
<organism evidence="2 3">
    <name type="scientific">Knipowitschia caucasica</name>
    <name type="common">Caucasian dwarf goby</name>
    <name type="synonym">Pomatoschistus caucasicus</name>
    <dbReference type="NCBI Taxonomy" id="637954"/>
    <lineage>
        <taxon>Eukaryota</taxon>
        <taxon>Metazoa</taxon>
        <taxon>Chordata</taxon>
        <taxon>Craniata</taxon>
        <taxon>Vertebrata</taxon>
        <taxon>Euteleostomi</taxon>
        <taxon>Actinopterygii</taxon>
        <taxon>Neopterygii</taxon>
        <taxon>Teleostei</taxon>
        <taxon>Neoteleostei</taxon>
        <taxon>Acanthomorphata</taxon>
        <taxon>Gobiaria</taxon>
        <taxon>Gobiiformes</taxon>
        <taxon>Gobioidei</taxon>
        <taxon>Gobiidae</taxon>
        <taxon>Gobiinae</taxon>
        <taxon>Knipowitschia</taxon>
    </lineage>
</organism>
<name>A0AAV2LXV7_KNICA</name>
<feature type="signal peptide" evidence="1">
    <location>
        <begin position="1"/>
        <end position="21"/>
    </location>
</feature>
<protein>
    <submittedName>
        <fullName evidence="2">Uncharacterized protein</fullName>
    </submittedName>
</protein>
<reference evidence="2 3" key="1">
    <citation type="submission" date="2024-04" db="EMBL/GenBank/DDBJ databases">
        <authorList>
            <person name="Waldvogel A.-M."/>
            <person name="Schoenle A."/>
        </authorList>
    </citation>
    <scope>NUCLEOTIDE SEQUENCE [LARGE SCALE GENOMIC DNA]</scope>
</reference>
<keyword evidence="1" id="KW-0732">Signal</keyword>
<gene>
    <name evidence="2" type="ORF">KC01_LOCUS33150</name>
</gene>
<proteinExistence type="predicted"/>